<organism evidence="8 9">
    <name type="scientific">Azoarcus sp. (strain BH72)</name>
    <dbReference type="NCBI Taxonomy" id="418699"/>
    <lineage>
        <taxon>Bacteria</taxon>
        <taxon>Pseudomonadati</taxon>
        <taxon>Pseudomonadota</taxon>
        <taxon>Betaproteobacteria</taxon>
        <taxon>Rhodocyclales</taxon>
        <taxon>Zoogloeaceae</taxon>
        <taxon>Azoarcus</taxon>
    </lineage>
</organism>
<dbReference type="GO" id="GO:0005737">
    <property type="term" value="C:cytoplasm"/>
    <property type="evidence" value="ECO:0007669"/>
    <property type="project" value="TreeGrafter"/>
</dbReference>
<dbReference type="SUPFAM" id="SSF56112">
    <property type="entry name" value="Protein kinase-like (PK-like)"/>
    <property type="match status" value="1"/>
</dbReference>
<dbReference type="PANTHER" id="PTHR24348:SF68">
    <property type="entry name" value="SERINE_THREONINE-PROTEIN KINASE ATG1C"/>
    <property type="match status" value="1"/>
</dbReference>
<dbReference type="KEGG" id="azo:azo0988"/>
<dbReference type="PROSITE" id="PS00107">
    <property type="entry name" value="PROTEIN_KINASE_ATP"/>
    <property type="match status" value="1"/>
</dbReference>
<evidence type="ECO:0000256" key="5">
    <source>
        <dbReference type="PROSITE-ProRule" id="PRU10141"/>
    </source>
</evidence>
<protein>
    <submittedName>
        <fullName evidence="8">Serine/threonine protein kinase</fullName>
    </submittedName>
</protein>
<dbReference type="PROSITE" id="PS50011">
    <property type="entry name" value="PROTEIN_KINASE_DOM"/>
    <property type="match status" value="1"/>
</dbReference>
<evidence type="ECO:0000256" key="1">
    <source>
        <dbReference type="ARBA" id="ARBA00022535"/>
    </source>
</evidence>
<feature type="domain" description="Cyclic nucleotide-binding" evidence="7">
    <location>
        <begin position="299"/>
        <end position="397"/>
    </location>
</feature>
<proteinExistence type="predicted"/>
<dbReference type="eggNOG" id="COG0664">
    <property type="taxonomic scope" value="Bacteria"/>
</dbReference>
<dbReference type="InterPro" id="IPR017441">
    <property type="entry name" value="Protein_kinase_ATP_BS"/>
</dbReference>
<dbReference type="GO" id="GO:0005524">
    <property type="term" value="F:ATP binding"/>
    <property type="evidence" value="ECO:0007669"/>
    <property type="project" value="UniProtKB-UniRule"/>
</dbReference>
<dbReference type="CDD" id="cd00038">
    <property type="entry name" value="CAP_ED"/>
    <property type="match status" value="1"/>
</dbReference>
<gene>
    <name evidence="8" type="ordered locus">azo0988</name>
</gene>
<reference evidence="8 9" key="1">
    <citation type="journal article" date="2006" name="Nat. Biotechnol.">
        <title>Complete genome of the mutualistic, N2-fixing grass endophyte Azoarcus sp. strain BH72.</title>
        <authorList>
            <person name="Krause A."/>
            <person name="Ramakumar A."/>
            <person name="Bartels D."/>
            <person name="Battistoni F."/>
            <person name="Bekel T."/>
            <person name="Boch J."/>
            <person name="Boehm M."/>
            <person name="Friedrich F."/>
            <person name="Hurek T."/>
            <person name="Krause L."/>
            <person name="Linke B."/>
            <person name="McHardy A.C."/>
            <person name="Sarkar A."/>
            <person name="Schneiker S."/>
            <person name="Syed A.A."/>
            <person name="Thauer R."/>
            <person name="Vorhoelter F.-J."/>
            <person name="Weidner S."/>
            <person name="Puehler A."/>
            <person name="Reinhold-Hurek B."/>
            <person name="Kaiser O."/>
            <person name="Goesmann A."/>
        </authorList>
    </citation>
    <scope>NUCLEOTIDE SEQUENCE [LARGE SCALE GENOMIC DNA]</scope>
    <source>
        <strain evidence="8 9">BH72</strain>
    </source>
</reference>
<dbReference type="InterPro" id="IPR008271">
    <property type="entry name" value="Ser/Thr_kinase_AS"/>
</dbReference>
<keyword evidence="1" id="KW-0140">cGMP</keyword>
<feature type="domain" description="Protein kinase" evidence="6">
    <location>
        <begin position="9"/>
        <end position="270"/>
    </location>
</feature>
<dbReference type="SMART" id="SM00100">
    <property type="entry name" value="cNMP"/>
    <property type="match status" value="1"/>
</dbReference>
<dbReference type="InterPro" id="IPR014710">
    <property type="entry name" value="RmlC-like_jellyroll"/>
</dbReference>
<evidence type="ECO:0000256" key="2">
    <source>
        <dbReference type="ARBA" id="ARBA00022741"/>
    </source>
</evidence>
<keyword evidence="8" id="KW-0418">Kinase</keyword>
<evidence type="ECO:0000256" key="4">
    <source>
        <dbReference type="ARBA" id="ARBA00022992"/>
    </source>
</evidence>
<dbReference type="SUPFAM" id="SSF51206">
    <property type="entry name" value="cAMP-binding domain-like"/>
    <property type="match status" value="1"/>
</dbReference>
<feature type="binding site" evidence="5">
    <location>
        <position position="38"/>
    </location>
    <ligand>
        <name>ATP</name>
        <dbReference type="ChEBI" id="CHEBI:30616"/>
    </ligand>
</feature>
<dbReference type="InterPro" id="IPR045269">
    <property type="entry name" value="Atg1-like"/>
</dbReference>
<keyword evidence="8" id="KW-0808">Transferase</keyword>
<dbReference type="PANTHER" id="PTHR24348">
    <property type="entry name" value="SERINE/THREONINE-PROTEIN KINASE UNC-51-RELATED"/>
    <property type="match status" value="1"/>
</dbReference>
<dbReference type="PROSITE" id="PS00889">
    <property type="entry name" value="CNMP_BINDING_2"/>
    <property type="match status" value="1"/>
</dbReference>
<dbReference type="Pfam" id="PF00069">
    <property type="entry name" value="Pkinase"/>
    <property type="match status" value="1"/>
</dbReference>
<keyword evidence="2 5" id="KW-0547">Nucleotide-binding</keyword>
<evidence type="ECO:0000259" key="6">
    <source>
        <dbReference type="PROSITE" id="PS50011"/>
    </source>
</evidence>
<evidence type="ECO:0000259" key="7">
    <source>
        <dbReference type="PROSITE" id="PS50042"/>
    </source>
</evidence>
<dbReference type="Gene3D" id="3.30.200.20">
    <property type="entry name" value="Phosphorylase Kinase, domain 1"/>
    <property type="match status" value="1"/>
</dbReference>
<evidence type="ECO:0000313" key="8">
    <source>
        <dbReference type="EMBL" id="CAL93605.1"/>
    </source>
</evidence>
<dbReference type="PROSITE" id="PS00108">
    <property type="entry name" value="PROTEIN_KINASE_ST"/>
    <property type="match status" value="1"/>
</dbReference>
<dbReference type="Pfam" id="PF00027">
    <property type="entry name" value="cNMP_binding"/>
    <property type="match status" value="1"/>
</dbReference>
<dbReference type="OrthoDB" id="9791419at2"/>
<dbReference type="PROSITE" id="PS50042">
    <property type="entry name" value="CNMP_BINDING_3"/>
    <property type="match status" value="1"/>
</dbReference>
<dbReference type="InterPro" id="IPR018490">
    <property type="entry name" value="cNMP-bd_dom_sf"/>
</dbReference>
<dbReference type="CDD" id="cd14014">
    <property type="entry name" value="STKc_PknB_like"/>
    <property type="match status" value="1"/>
</dbReference>
<dbReference type="EMBL" id="AM406670">
    <property type="protein sequence ID" value="CAL93605.1"/>
    <property type="molecule type" value="Genomic_DNA"/>
</dbReference>
<name>A1K450_AZOSB</name>
<dbReference type="STRING" id="62928.azo0988"/>
<keyword evidence="3 5" id="KW-0067">ATP-binding</keyword>
<dbReference type="InterPro" id="IPR000595">
    <property type="entry name" value="cNMP-bd_dom"/>
</dbReference>
<dbReference type="InterPro" id="IPR011009">
    <property type="entry name" value="Kinase-like_dom_sf"/>
</dbReference>
<dbReference type="InterPro" id="IPR018488">
    <property type="entry name" value="cNMP-bd_CS"/>
</dbReference>
<dbReference type="SMART" id="SM00220">
    <property type="entry name" value="S_TKc"/>
    <property type="match status" value="1"/>
</dbReference>
<keyword evidence="8" id="KW-0723">Serine/threonine-protein kinase</keyword>
<evidence type="ECO:0000313" key="9">
    <source>
        <dbReference type="Proteomes" id="UP000002588"/>
    </source>
</evidence>
<dbReference type="KEGG" id="aoa:dqs_1089"/>
<dbReference type="Proteomes" id="UP000002588">
    <property type="component" value="Chromosome"/>
</dbReference>
<sequence length="428" mass="47579">MSGGRIGKYEIRRLLGEGATSAVHLAWDPFNQREVALKQLYPEVLRDREHGRLYRHLLMNEAALAGKLTHPHIVQIFDAVIGDDEAYVVMEYVPGGTLEALARVETRPGFERLIEIVFKCTRALDYAFHRGITHRDIKPANILLADPAGQDIRISDFGAALRTATDTTQISGIGSPAYMSPQQVREMPLDHRTDIYSLGVVMYQLLTSRLPFESENNYSLLYRIAHETPPAPSELRPDVPPALDAIVRRAMEKDLERRYQTWAEFSHDLALAFRNRSVAVADNVIPDAAKFQTLRAMPFFREFSDPELWEVIALAQWSHAQPGTVLLKDGEAGDFFCFLAQGEARVKKRGRLLNVLTAGDCFGEVAIFSAGGGVRSASVEAASVVEVITVRAAALKRASDTCRMHFYKAFLGVLATRLSLASARIANL</sequence>
<dbReference type="eggNOG" id="COG0515">
    <property type="taxonomic scope" value="Bacteria"/>
</dbReference>
<dbReference type="HOGENOM" id="CLU_042510_0_0_4"/>
<dbReference type="GO" id="GO:0030553">
    <property type="term" value="F:cGMP binding"/>
    <property type="evidence" value="ECO:0007669"/>
    <property type="project" value="UniProtKB-KW"/>
</dbReference>
<dbReference type="AlphaFoldDB" id="A1K450"/>
<keyword evidence="4" id="KW-0142">cGMP-binding</keyword>
<dbReference type="GO" id="GO:0004674">
    <property type="term" value="F:protein serine/threonine kinase activity"/>
    <property type="evidence" value="ECO:0007669"/>
    <property type="project" value="UniProtKB-KW"/>
</dbReference>
<evidence type="ECO:0000256" key="3">
    <source>
        <dbReference type="ARBA" id="ARBA00022840"/>
    </source>
</evidence>
<dbReference type="Gene3D" id="1.10.510.10">
    <property type="entry name" value="Transferase(Phosphotransferase) domain 1"/>
    <property type="match status" value="1"/>
</dbReference>
<accession>A1K450</accession>
<dbReference type="InterPro" id="IPR000719">
    <property type="entry name" value="Prot_kinase_dom"/>
</dbReference>
<dbReference type="Gene3D" id="2.60.120.10">
    <property type="entry name" value="Jelly Rolls"/>
    <property type="match status" value="1"/>
</dbReference>
<dbReference type="RefSeq" id="WP_011764722.1">
    <property type="nucleotide sequence ID" value="NC_008702.1"/>
</dbReference>
<keyword evidence="9" id="KW-1185">Reference proteome</keyword>